<sequence>MGKIKRYKNSIERFLSGEKGQRFFNFAYSIGAAIVIWGALFKILHLPGGSTLLSIGMGTEVLMFILTAFDRPPREYHWEEVFPVLSTKNPDDRPEFQNGGSIVIGTNGTPVAGSIAPNGNAQFANLPSGAPTDEYMTQIAALSQQMNQLRQTTESLNNVSEVLLQSYKAITENSENITRSSTGYVEEMQALNRNIAGLNTIYEIQLKSVSSQLDSIDRVNRGIKDIRDMYEKSSAMSERYCEETEKMARYMQQLNQVYEKMLHAMTINMYNPMGAHQPQANSSQAMPESMPPIR</sequence>
<dbReference type="STRING" id="1796646.A4V02_05180"/>
<dbReference type="KEGG" id="pary:A4V02_05180"/>
<dbReference type="Proteomes" id="UP000186351">
    <property type="component" value="Chromosome"/>
</dbReference>
<dbReference type="Gene3D" id="1.10.287.950">
    <property type="entry name" value="Methyl-accepting chemotaxis protein"/>
    <property type="match status" value="1"/>
</dbReference>
<protein>
    <submittedName>
        <fullName evidence="5">Gliding motility protein GldL</fullName>
    </submittedName>
</protein>
<dbReference type="Pfam" id="PF22827">
    <property type="entry name" value="GldL_N"/>
    <property type="match status" value="1"/>
</dbReference>
<dbReference type="RefSeq" id="WP_068960526.1">
    <property type="nucleotide sequence ID" value="NZ_CAJTAP010000024.1"/>
</dbReference>
<feature type="region of interest" description="Disordered" evidence="2">
    <location>
        <begin position="275"/>
        <end position="294"/>
    </location>
</feature>
<accession>A0A1Z2XJZ6</accession>
<dbReference type="SUPFAM" id="SSF58104">
    <property type="entry name" value="Methyl-accepting chemotaxis protein (MCP) signaling domain"/>
    <property type="match status" value="1"/>
</dbReference>
<keyword evidence="3" id="KW-0472">Membrane</keyword>
<dbReference type="OrthoDB" id="1466660at2"/>
<evidence type="ECO:0000256" key="3">
    <source>
        <dbReference type="SAM" id="Phobius"/>
    </source>
</evidence>
<keyword evidence="3" id="KW-0812">Transmembrane</keyword>
<evidence type="ECO:0000259" key="4">
    <source>
        <dbReference type="Pfam" id="PF22827"/>
    </source>
</evidence>
<keyword evidence="1" id="KW-0175">Coiled coil</keyword>
<feature type="transmembrane region" description="Helical" evidence="3">
    <location>
        <begin position="23"/>
        <end position="44"/>
    </location>
</feature>
<dbReference type="NCBIfam" id="TIGR03513">
    <property type="entry name" value="GldL_gliding"/>
    <property type="match status" value="1"/>
</dbReference>
<dbReference type="InterPro" id="IPR019852">
    <property type="entry name" value="Motility-assoc_prot_GldL"/>
</dbReference>
<evidence type="ECO:0000313" key="5">
    <source>
        <dbReference type="EMBL" id="ANU63170.1"/>
    </source>
</evidence>
<evidence type="ECO:0000256" key="2">
    <source>
        <dbReference type="SAM" id="MobiDB-lite"/>
    </source>
</evidence>
<accession>A0A1B1S8N9</accession>
<dbReference type="EMBL" id="CP015402">
    <property type="protein sequence ID" value="ANU63170.1"/>
    <property type="molecule type" value="Genomic_DNA"/>
</dbReference>
<dbReference type="InterPro" id="IPR055087">
    <property type="entry name" value="GldL-like_N"/>
</dbReference>
<evidence type="ECO:0000313" key="6">
    <source>
        <dbReference type="Proteomes" id="UP000186351"/>
    </source>
</evidence>
<proteinExistence type="predicted"/>
<reference evidence="6" key="1">
    <citation type="submission" date="2016-04" db="EMBL/GenBank/DDBJ databases">
        <title>Complete Genome Sequences of Twelve Strains of a Stable Defined Moderately Diverse Mouse Microbiota 2 (sDMDMm2).</title>
        <authorList>
            <person name="Uchimura Y."/>
            <person name="Wyss M."/>
            <person name="Brugiroux S."/>
            <person name="Limenitakis J.P."/>
            <person name="Stecher B."/>
            <person name="McCoy K.D."/>
            <person name="Macpherson A.J."/>
        </authorList>
    </citation>
    <scope>NUCLEOTIDE SEQUENCE [LARGE SCALE GENOMIC DNA]</scope>
    <source>
        <strain evidence="6">YL27</strain>
    </source>
</reference>
<dbReference type="AlphaFoldDB" id="A0A1B1S8N9"/>
<feature type="domain" description="Gliding motility protein GldL-like N-terminal" evidence="4">
    <location>
        <begin position="27"/>
        <end position="87"/>
    </location>
</feature>
<keyword evidence="3" id="KW-1133">Transmembrane helix</keyword>
<gene>
    <name evidence="5" type="ORF">A4V02_05180</name>
</gene>
<keyword evidence="6" id="KW-1185">Reference proteome</keyword>
<feature type="coiled-coil region" evidence="1">
    <location>
        <begin position="132"/>
        <end position="159"/>
    </location>
</feature>
<name>A0A1B1S8N9_9BACT</name>
<dbReference type="GeneID" id="65536241"/>
<evidence type="ECO:0000256" key="1">
    <source>
        <dbReference type="SAM" id="Coils"/>
    </source>
</evidence>
<organism evidence="5 6">
    <name type="scientific">Muribaculum intestinale</name>
    <dbReference type="NCBI Taxonomy" id="1796646"/>
    <lineage>
        <taxon>Bacteria</taxon>
        <taxon>Pseudomonadati</taxon>
        <taxon>Bacteroidota</taxon>
        <taxon>Bacteroidia</taxon>
        <taxon>Bacteroidales</taxon>
        <taxon>Muribaculaceae</taxon>
        <taxon>Muribaculum</taxon>
    </lineage>
</organism>